<feature type="transmembrane region" description="Helical" evidence="7">
    <location>
        <begin position="99"/>
        <end position="119"/>
    </location>
</feature>
<keyword evidence="6 7" id="KW-0472">Membrane</keyword>
<dbReference type="EMBL" id="DXDX01000176">
    <property type="protein sequence ID" value="HIY22164.1"/>
    <property type="molecule type" value="Genomic_DNA"/>
</dbReference>
<reference evidence="9" key="2">
    <citation type="submission" date="2021-04" db="EMBL/GenBank/DDBJ databases">
        <authorList>
            <person name="Gilroy R."/>
        </authorList>
    </citation>
    <scope>NUCLEOTIDE SEQUENCE</scope>
    <source>
        <strain evidence="9">ChiBcec16_6824</strain>
    </source>
</reference>
<organism evidence="9 10">
    <name type="scientific">Candidatus Flavonifractor merdigallinarum</name>
    <dbReference type="NCBI Taxonomy" id="2838589"/>
    <lineage>
        <taxon>Bacteria</taxon>
        <taxon>Bacillati</taxon>
        <taxon>Bacillota</taxon>
        <taxon>Clostridia</taxon>
        <taxon>Eubacteriales</taxon>
        <taxon>Oscillospiraceae</taxon>
        <taxon>Flavonifractor</taxon>
    </lineage>
</organism>
<dbReference type="SUPFAM" id="SSF161098">
    <property type="entry name" value="MetI-like"/>
    <property type="match status" value="1"/>
</dbReference>
<evidence type="ECO:0000313" key="9">
    <source>
        <dbReference type="EMBL" id="HIY22164.1"/>
    </source>
</evidence>
<feature type="transmembrane region" description="Helical" evidence="7">
    <location>
        <begin position="178"/>
        <end position="197"/>
    </location>
</feature>
<comment type="subcellular location">
    <subcellularLocation>
        <location evidence="1 7">Cell membrane</location>
        <topology evidence="1 7">Multi-pass membrane protein</topology>
    </subcellularLocation>
</comment>
<keyword evidence="3" id="KW-1003">Cell membrane</keyword>
<reference evidence="9" key="1">
    <citation type="journal article" date="2021" name="PeerJ">
        <title>Extensive microbial diversity within the chicken gut microbiome revealed by metagenomics and culture.</title>
        <authorList>
            <person name="Gilroy R."/>
            <person name="Ravi A."/>
            <person name="Getino M."/>
            <person name="Pursley I."/>
            <person name="Horton D.L."/>
            <person name="Alikhan N.F."/>
            <person name="Baker D."/>
            <person name="Gharbi K."/>
            <person name="Hall N."/>
            <person name="Watson M."/>
            <person name="Adriaenssens E.M."/>
            <person name="Foster-Nyarko E."/>
            <person name="Jarju S."/>
            <person name="Secka A."/>
            <person name="Antonio M."/>
            <person name="Oren A."/>
            <person name="Chaudhuri R.R."/>
            <person name="La Ragione R."/>
            <person name="Hildebrand F."/>
            <person name="Pallen M.J."/>
        </authorList>
    </citation>
    <scope>NUCLEOTIDE SEQUENCE</scope>
    <source>
        <strain evidence="9">ChiBcec16_6824</strain>
    </source>
</reference>
<feature type="transmembrane region" description="Helical" evidence="7">
    <location>
        <begin position="240"/>
        <end position="262"/>
    </location>
</feature>
<evidence type="ECO:0000256" key="6">
    <source>
        <dbReference type="ARBA" id="ARBA00023136"/>
    </source>
</evidence>
<dbReference type="InterPro" id="IPR035906">
    <property type="entry name" value="MetI-like_sf"/>
</dbReference>
<protein>
    <submittedName>
        <fullName evidence="9">ABC transporter permease</fullName>
    </submittedName>
</protein>
<feature type="transmembrane region" description="Helical" evidence="7">
    <location>
        <begin position="131"/>
        <end position="158"/>
    </location>
</feature>
<dbReference type="Pfam" id="PF00528">
    <property type="entry name" value="BPD_transp_1"/>
    <property type="match status" value="1"/>
</dbReference>
<dbReference type="PANTHER" id="PTHR43163">
    <property type="entry name" value="DIPEPTIDE TRANSPORT SYSTEM PERMEASE PROTEIN DPPB-RELATED"/>
    <property type="match status" value="1"/>
</dbReference>
<dbReference type="PROSITE" id="PS50928">
    <property type="entry name" value="ABC_TM1"/>
    <property type="match status" value="1"/>
</dbReference>
<evidence type="ECO:0000259" key="8">
    <source>
        <dbReference type="PROSITE" id="PS50928"/>
    </source>
</evidence>
<dbReference type="InterPro" id="IPR000515">
    <property type="entry name" value="MetI-like"/>
</dbReference>
<evidence type="ECO:0000256" key="3">
    <source>
        <dbReference type="ARBA" id="ARBA00022475"/>
    </source>
</evidence>
<dbReference type="PANTHER" id="PTHR43163:SF6">
    <property type="entry name" value="DIPEPTIDE TRANSPORT SYSTEM PERMEASE PROTEIN DPPB-RELATED"/>
    <property type="match status" value="1"/>
</dbReference>
<evidence type="ECO:0000256" key="7">
    <source>
        <dbReference type="RuleBase" id="RU363032"/>
    </source>
</evidence>
<name>A0A9D1Y9V4_9FIRM</name>
<dbReference type="GO" id="GO:0055085">
    <property type="term" value="P:transmembrane transport"/>
    <property type="evidence" value="ECO:0007669"/>
    <property type="project" value="InterPro"/>
</dbReference>
<keyword evidence="4 7" id="KW-0812">Transmembrane</keyword>
<evidence type="ECO:0000256" key="5">
    <source>
        <dbReference type="ARBA" id="ARBA00022989"/>
    </source>
</evidence>
<keyword evidence="2 7" id="KW-0813">Transport</keyword>
<evidence type="ECO:0000256" key="4">
    <source>
        <dbReference type="ARBA" id="ARBA00022692"/>
    </source>
</evidence>
<evidence type="ECO:0000313" key="10">
    <source>
        <dbReference type="Proteomes" id="UP000823868"/>
    </source>
</evidence>
<dbReference type="Gene3D" id="1.10.3720.10">
    <property type="entry name" value="MetI-like"/>
    <property type="match status" value="1"/>
</dbReference>
<dbReference type="Proteomes" id="UP000823868">
    <property type="component" value="Unassembled WGS sequence"/>
</dbReference>
<keyword evidence="5 7" id="KW-1133">Transmembrane helix</keyword>
<feature type="transmembrane region" description="Helical" evidence="7">
    <location>
        <begin position="12"/>
        <end position="30"/>
    </location>
</feature>
<sequence length="321" mass="34637">MQKVILKRLLQLIPTLLIVVTLTFVATRVIPGDPVAALLGEQYDASKVDELKAELGLSGSIPQQFLDYLVGILHGDFGDSYYFKTSAMSMIQERLPNTLILSVTSLVIAIIIGMILGIVSAKHQSGTLDYVLTILSLFGVSAPVFWVAIMMVLLFSVTLGWLPSFGMASIAQDGFATFLRHLILPCACLSVIPMGTFTRITRSSMIEALGSDSIRALRARGVSERSVVWKHALKNALPPILTVIGMQFAGCFAGAVLTENIFAWPGMGTMISSAIENRDYALIQATVLVVALAFVVINLITDVLYMVINPKVALDAENGGM</sequence>
<comment type="similarity">
    <text evidence="7">Belongs to the binding-protein-dependent transport system permease family.</text>
</comment>
<feature type="domain" description="ABC transmembrane type-1" evidence="8">
    <location>
        <begin position="95"/>
        <end position="301"/>
    </location>
</feature>
<dbReference type="CDD" id="cd06261">
    <property type="entry name" value="TM_PBP2"/>
    <property type="match status" value="1"/>
</dbReference>
<dbReference type="Pfam" id="PF19300">
    <property type="entry name" value="BPD_transp_1_N"/>
    <property type="match status" value="1"/>
</dbReference>
<gene>
    <name evidence="9" type="ORF">H9841_09745</name>
</gene>
<evidence type="ECO:0000256" key="2">
    <source>
        <dbReference type="ARBA" id="ARBA00022448"/>
    </source>
</evidence>
<feature type="transmembrane region" description="Helical" evidence="7">
    <location>
        <begin position="282"/>
        <end position="301"/>
    </location>
</feature>
<evidence type="ECO:0000256" key="1">
    <source>
        <dbReference type="ARBA" id="ARBA00004651"/>
    </source>
</evidence>
<comment type="caution">
    <text evidence="9">The sequence shown here is derived from an EMBL/GenBank/DDBJ whole genome shotgun (WGS) entry which is preliminary data.</text>
</comment>
<dbReference type="InterPro" id="IPR045621">
    <property type="entry name" value="BPD_transp_1_N"/>
</dbReference>
<proteinExistence type="inferred from homology"/>
<accession>A0A9D1Y9V4</accession>
<dbReference type="AlphaFoldDB" id="A0A9D1Y9V4"/>
<dbReference type="GO" id="GO:0005886">
    <property type="term" value="C:plasma membrane"/>
    <property type="evidence" value="ECO:0007669"/>
    <property type="project" value="UniProtKB-SubCell"/>
</dbReference>